<evidence type="ECO:0000313" key="2">
    <source>
        <dbReference type="Proteomes" id="UP000186607"/>
    </source>
</evidence>
<organism evidence="1 2">
    <name type="scientific">Deinococcus marmoris</name>
    <dbReference type="NCBI Taxonomy" id="249408"/>
    <lineage>
        <taxon>Bacteria</taxon>
        <taxon>Thermotogati</taxon>
        <taxon>Deinococcota</taxon>
        <taxon>Deinococci</taxon>
        <taxon>Deinococcales</taxon>
        <taxon>Deinococcaceae</taxon>
        <taxon>Deinococcus</taxon>
    </lineage>
</organism>
<dbReference type="SUPFAM" id="SSF48452">
    <property type="entry name" value="TPR-like"/>
    <property type="match status" value="1"/>
</dbReference>
<dbReference type="EMBL" id="MSTI01000014">
    <property type="protein sequence ID" value="OLV20013.1"/>
    <property type="molecule type" value="Genomic_DNA"/>
</dbReference>
<dbReference type="InterPro" id="IPR036388">
    <property type="entry name" value="WH-like_DNA-bd_sf"/>
</dbReference>
<dbReference type="Gene3D" id="1.10.10.10">
    <property type="entry name" value="Winged helix-like DNA-binding domain superfamily/Winged helix DNA-binding domain"/>
    <property type="match status" value="1"/>
</dbReference>
<dbReference type="Proteomes" id="UP000186607">
    <property type="component" value="Unassembled WGS sequence"/>
</dbReference>
<dbReference type="InterPro" id="IPR011990">
    <property type="entry name" value="TPR-like_helical_dom_sf"/>
</dbReference>
<name>A0A1U7P4C0_9DEIO</name>
<sequence length="1051" mass="114470">MDVPLTVLGQRLRALTARRVGLAAYLWGEAGIGKSYTSRALLRGTPYRSLTLPARLSLPELVRTLPRPARLRDWTRAALDSLEAGQTMTVTTADLLAALLDQLSPFVLCLEDLHEADAARIQLTAQLAAAVARTRGAALLISSRLPPPEAWPEDALVLSLERLSPQASAVMLIAEAGAELPAGALAWIFERARGNPLFTLEYFRLLARQGHLWNDGERWRWREPAAGLLPLTVEAIIEHTLNQALEGPALANTFMAQALLPLGTAQALQAEVADLSVQTFSVAQQALEQRGVLLGGNFAHPLYREVGLRLLDPAQQQRLAGRALNALQTRDPQGAAAFIDLAGLAGPPALELLRRAADDAGKQQQPAQQARWLERALGHASGTERHPLAFQAARTLVEHDLKAAGALAEAAVRERPDDPETVILLAEIQARQLRLTEAEQGLDRLSTGPHTALTITAKRIELRSFARQYGAAVALWEQWRSALDTQASAALHGQVAFCLILLDREDEAFELATAGLDRFECTPEERAKFLGLQAMYYSRRGLPSRAVTIFEQVAEEYERIGSPRRTAAAYANLAIALEQVGQYRQQAAAWEQSVSWREQAADPYQTGISRMALASVRTKLGQYQEAEDLLLDFQGLLRADDPATTLTYFSILCELYAAWRTPLSGLLLRRHAVQAVTQAREHGHRGYLADALGQLIPVEVEGGHLAQADALSLELLTLTGVQANPESQVTALRARATVLAALQRSDEADEALEQGEHLAAQHDLRDEFHLTGLDRARLSHDVARAREHLHWFRQQGLRTAIDQTLNFFPELAEQAGTDSGRTGPDGLLPVSEWPHLGVLGELRFRSAGGPAVQAVPVRGRQRCALLAALLEARLRGQGEASRLDLVDILYSQADEVHGLAALKELVHQTRTALGPGVIQTTEGGYMLGEVQSDAEIFLKTGETRLWRGPYLAGGVLEPDMLIQDTLYQSLHACAQAMLATDPAEAARVGRLLCGASPYDWAALALTLRALRAAGNHRSLGRFYAAARQGFEEVGEALPADWAAFLEGHAPA</sequence>
<dbReference type="InterPro" id="IPR027417">
    <property type="entry name" value="P-loop_NTPase"/>
</dbReference>
<keyword evidence="2" id="KW-1185">Reference proteome</keyword>
<dbReference type="Gene3D" id="1.25.40.10">
    <property type="entry name" value="Tetratricopeptide repeat domain"/>
    <property type="match status" value="1"/>
</dbReference>
<dbReference type="RefSeq" id="WP_075830277.1">
    <property type="nucleotide sequence ID" value="NZ_MSTI01000014.1"/>
</dbReference>
<gene>
    <name evidence="1" type="ORF">BOO71_0000997</name>
</gene>
<comment type="caution">
    <text evidence="1">The sequence shown here is derived from an EMBL/GenBank/DDBJ whole genome shotgun (WGS) entry which is preliminary data.</text>
</comment>
<evidence type="ECO:0000313" key="1">
    <source>
        <dbReference type="EMBL" id="OLV20013.1"/>
    </source>
</evidence>
<accession>A0A1U7P4C0</accession>
<reference evidence="1 2" key="1">
    <citation type="submission" date="2017-01" db="EMBL/GenBank/DDBJ databases">
        <title>Genome Analysis of Deinococcus marmoris KOPRI26562.</title>
        <authorList>
            <person name="Kim J.H."/>
            <person name="Oh H.-M."/>
        </authorList>
    </citation>
    <scope>NUCLEOTIDE SEQUENCE [LARGE SCALE GENOMIC DNA]</scope>
    <source>
        <strain evidence="1 2">KOPRI26562</strain>
    </source>
</reference>
<dbReference type="OrthoDB" id="51592at2"/>
<dbReference type="SUPFAM" id="SSF52540">
    <property type="entry name" value="P-loop containing nucleoside triphosphate hydrolases"/>
    <property type="match status" value="1"/>
</dbReference>
<proteinExistence type="predicted"/>
<dbReference type="AlphaFoldDB" id="A0A1U7P4C0"/>
<protein>
    <submittedName>
        <fullName evidence="1">Adenylate cyclase / Guanylate cyclase</fullName>
    </submittedName>
</protein>
<dbReference type="STRING" id="249408.BOO71_0000997"/>